<dbReference type="GO" id="GO:0016758">
    <property type="term" value="F:hexosyltransferase activity"/>
    <property type="evidence" value="ECO:0007669"/>
    <property type="project" value="TreeGrafter"/>
</dbReference>
<dbReference type="EMBL" id="DWVZ01000052">
    <property type="protein sequence ID" value="HJC62789.1"/>
    <property type="molecule type" value="Genomic_DNA"/>
</dbReference>
<accession>A0A9D2PKR2</accession>
<dbReference type="InterPro" id="IPR004629">
    <property type="entry name" value="WecG_TagA_CpsF"/>
</dbReference>
<name>A0A9D2PKR2_9FIRM</name>
<sequence>MSETIEIMGISLEKCYAADVMESIDEHWNSNVLATYGTITMKLLMEAQNDEELKAYVEGLDKAVVDEPEVIRAAGITDEQMLEDATGHGFFGTLFWLLNQYKNRIFILGDKMEDVEKFCNYLQEKYPQIVIAGKDSLEEAGADHEDRVINEINGVSPHAVLSCSRTYETERFVKRKRKMLNTGVWFSLGSCLEIFNETGVKAGWLNRLMEKSNFKKMISEYKDKTEKM</sequence>
<organism evidence="3 4">
    <name type="scientific">Candidatus Blautia merdavium</name>
    <dbReference type="NCBI Taxonomy" id="2838494"/>
    <lineage>
        <taxon>Bacteria</taxon>
        <taxon>Bacillati</taxon>
        <taxon>Bacillota</taxon>
        <taxon>Clostridia</taxon>
        <taxon>Lachnospirales</taxon>
        <taxon>Lachnospiraceae</taxon>
        <taxon>Blautia</taxon>
    </lineage>
</organism>
<dbReference type="Proteomes" id="UP000823886">
    <property type="component" value="Unassembled WGS sequence"/>
</dbReference>
<evidence type="ECO:0000256" key="1">
    <source>
        <dbReference type="ARBA" id="ARBA00022676"/>
    </source>
</evidence>
<dbReference type="AlphaFoldDB" id="A0A9D2PKR2"/>
<comment type="caution">
    <text evidence="3">The sequence shown here is derived from an EMBL/GenBank/DDBJ whole genome shotgun (WGS) entry which is preliminary data.</text>
</comment>
<reference evidence="3" key="2">
    <citation type="submission" date="2021-04" db="EMBL/GenBank/DDBJ databases">
        <authorList>
            <person name="Gilroy R."/>
        </authorList>
    </citation>
    <scope>NUCLEOTIDE SEQUENCE</scope>
    <source>
        <strain evidence="3">ChiBcec2-3848</strain>
    </source>
</reference>
<dbReference type="PANTHER" id="PTHR34136:SF1">
    <property type="entry name" value="UDP-N-ACETYL-D-MANNOSAMINURONIC ACID TRANSFERASE"/>
    <property type="match status" value="1"/>
</dbReference>
<protein>
    <submittedName>
        <fullName evidence="3">WecB/TagA/CpsF family glycosyltransferase</fullName>
    </submittedName>
</protein>
<dbReference type="PANTHER" id="PTHR34136">
    <property type="match status" value="1"/>
</dbReference>
<evidence type="ECO:0000313" key="3">
    <source>
        <dbReference type="EMBL" id="HJC62789.1"/>
    </source>
</evidence>
<evidence type="ECO:0000313" key="4">
    <source>
        <dbReference type="Proteomes" id="UP000823886"/>
    </source>
</evidence>
<reference evidence="3" key="1">
    <citation type="journal article" date="2021" name="PeerJ">
        <title>Extensive microbial diversity within the chicken gut microbiome revealed by metagenomics and culture.</title>
        <authorList>
            <person name="Gilroy R."/>
            <person name="Ravi A."/>
            <person name="Getino M."/>
            <person name="Pursley I."/>
            <person name="Horton D.L."/>
            <person name="Alikhan N.F."/>
            <person name="Baker D."/>
            <person name="Gharbi K."/>
            <person name="Hall N."/>
            <person name="Watson M."/>
            <person name="Adriaenssens E.M."/>
            <person name="Foster-Nyarko E."/>
            <person name="Jarju S."/>
            <person name="Secka A."/>
            <person name="Antonio M."/>
            <person name="Oren A."/>
            <person name="Chaudhuri R.R."/>
            <person name="La Ragione R."/>
            <person name="Hildebrand F."/>
            <person name="Pallen M.J."/>
        </authorList>
    </citation>
    <scope>NUCLEOTIDE SEQUENCE</scope>
    <source>
        <strain evidence="3">ChiBcec2-3848</strain>
    </source>
</reference>
<evidence type="ECO:0000256" key="2">
    <source>
        <dbReference type="ARBA" id="ARBA00022679"/>
    </source>
</evidence>
<gene>
    <name evidence="3" type="ORF">H9753_04100</name>
</gene>
<keyword evidence="2" id="KW-0808">Transferase</keyword>
<keyword evidence="1" id="KW-0328">Glycosyltransferase</keyword>
<proteinExistence type="predicted"/>
<dbReference type="Pfam" id="PF03808">
    <property type="entry name" value="Glyco_tran_WecG"/>
    <property type="match status" value="1"/>
</dbReference>